<dbReference type="EMBL" id="MU154685">
    <property type="protein sequence ID" value="KAF9489048.1"/>
    <property type="molecule type" value="Genomic_DNA"/>
</dbReference>
<sequence>MLACPCLHKLAPCNFVFARDASDLLSILLATLEELSLVGIVTIDDNDAPMKKPSTFRLEALRTLELTDICHLMLRLNDFVERPNLKYFIAGWTQDEGWKMPPWVPLSFSELMLDAEFGGNIPVLDPSMYTTSRSHDCTGRWQLVPQSL</sequence>
<dbReference type="Proteomes" id="UP000807025">
    <property type="component" value="Unassembled WGS sequence"/>
</dbReference>
<proteinExistence type="predicted"/>
<reference evidence="1" key="1">
    <citation type="submission" date="2020-11" db="EMBL/GenBank/DDBJ databases">
        <authorList>
            <consortium name="DOE Joint Genome Institute"/>
            <person name="Ahrendt S."/>
            <person name="Riley R."/>
            <person name="Andreopoulos W."/>
            <person name="Labutti K."/>
            <person name="Pangilinan J."/>
            <person name="Ruiz-Duenas F.J."/>
            <person name="Barrasa J.M."/>
            <person name="Sanchez-Garcia M."/>
            <person name="Camarero S."/>
            <person name="Miyauchi S."/>
            <person name="Serrano A."/>
            <person name="Linde D."/>
            <person name="Babiker R."/>
            <person name="Drula E."/>
            <person name="Ayuso-Fernandez I."/>
            <person name="Pacheco R."/>
            <person name="Padilla G."/>
            <person name="Ferreira P."/>
            <person name="Barriuso J."/>
            <person name="Kellner H."/>
            <person name="Castanera R."/>
            <person name="Alfaro M."/>
            <person name="Ramirez L."/>
            <person name="Pisabarro A.G."/>
            <person name="Kuo A."/>
            <person name="Tritt A."/>
            <person name="Lipzen A."/>
            <person name="He G."/>
            <person name="Yan M."/>
            <person name="Ng V."/>
            <person name="Cullen D."/>
            <person name="Martin F."/>
            <person name="Rosso M.-N."/>
            <person name="Henrissat B."/>
            <person name="Hibbett D."/>
            <person name="Martinez A.T."/>
            <person name="Grigoriev I.V."/>
        </authorList>
    </citation>
    <scope>NUCLEOTIDE SEQUENCE</scope>
    <source>
        <strain evidence="1">ATCC 90797</strain>
    </source>
</reference>
<organism evidence="1 2">
    <name type="scientific">Pleurotus eryngii</name>
    <name type="common">Boletus of the steppes</name>
    <dbReference type="NCBI Taxonomy" id="5323"/>
    <lineage>
        <taxon>Eukaryota</taxon>
        <taxon>Fungi</taxon>
        <taxon>Dikarya</taxon>
        <taxon>Basidiomycota</taxon>
        <taxon>Agaricomycotina</taxon>
        <taxon>Agaricomycetes</taxon>
        <taxon>Agaricomycetidae</taxon>
        <taxon>Agaricales</taxon>
        <taxon>Pleurotineae</taxon>
        <taxon>Pleurotaceae</taxon>
        <taxon>Pleurotus</taxon>
    </lineage>
</organism>
<keyword evidence="2" id="KW-1185">Reference proteome</keyword>
<dbReference type="AlphaFoldDB" id="A0A9P5ZJ77"/>
<gene>
    <name evidence="1" type="ORF">BDN71DRAFT_365112</name>
</gene>
<comment type="caution">
    <text evidence="1">The sequence shown here is derived from an EMBL/GenBank/DDBJ whole genome shotgun (WGS) entry which is preliminary data.</text>
</comment>
<name>A0A9P5ZJ77_PLEER</name>
<accession>A0A9P5ZJ77</accession>
<evidence type="ECO:0000313" key="1">
    <source>
        <dbReference type="EMBL" id="KAF9489048.1"/>
    </source>
</evidence>
<evidence type="ECO:0000313" key="2">
    <source>
        <dbReference type="Proteomes" id="UP000807025"/>
    </source>
</evidence>
<protein>
    <submittedName>
        <fullName evidence="1">Uncharacterized protein</fullName>
    </submittedName>
</protein>